<reference evidence="6 8" key="1">
    <citation type="submission" date="2022-04" db="EMBL/GenBank/DDBJ databases">
        <title>Chromosome-level reference genomes for two strains of Caenorhabditis briggsae: an improved platform for comparative genomics.</title>
        <authorList>
            <person name="Stevens L."/>
            <person name="Andersen E."/>
        </authorList>
    </citation>
    <scope>NUCLEOTIDE SEQUENCE [LARGE SCALE GENOMIC DNA]</scope>
    <source>
        <strain evidence="6">VX34</strain>
        <tissue evidence="6">Whole-organism</tissue>
    </source>
</reference>
<accession>A0AAE9ISZ0</accession>
<dbReference type="PROSITE" id="PS00616">
    <property type="entry name" value="HIS_ACID_PHOSPHAT_1"/>
    <property type="match status" value="1"/>
</dbReference>
<reference evidence="5 7" key="2">
    <citation type="submission" date="2022-05" db="EMBL/GenBank/DDBJ databases">
        <title>Chromosome-level reference genomes for two strains of Caenorhabditis briggsae: an improved platform for comparative genomics.</title>
        <authorList>
            <person name="Stevens L."/>
            <person name="Andersen E.C."/>
        </authorList>
    </citation>
    <scope>NUCLEOTIDE SEQUENCE [LARGE SCALE GENOMIC DNA]</scope>
    <source>
        <strain evidence="5">QX1410_ONT</strain>
        <tissue evidence="5">Whole-organism</tissue>
    </source>
</reference>
<dbReference type="Proteomes" id="UP000827892">
    <property type="component" value="Chromosome III"/>
</dbReference>
<keyword evidence="4" id="KW-0732">Signal</keyword>
<feature type="chain" id="PRO_5044707359" evidence="4">
    <location>
        <begin position="18"/>
        <end position="425"/>
    </location>
</feature>
<evidence type="ECO:0000256" key="3">
    <source>
        <dbReference type="SAM" id="Phobius"/>
    </source>
</evidence>
<dbReference type="SUPFAM" id="SSF53254">
    <property type="entry name" value="Phosphoglycerate mutase-like"/>
    <property type="match status" value="1"/>
</dbReference>
<evidence type="ECO:0000313" key="7">
    <source>
        <dbReference type="Proteomes" id="UP000827892"/>
    </source>
</evidence>
<organism evidence="5 7">
    <name type="scientific">Caenorhabditis briggsae</name>
    <dbReference type="NCBI Taxonomy" id="6238"/>
    <lineage>
        <taxon>Eukaryota</taxon>
        <taxon>Metazoa</taxon>
        <taxon>Ecdysozoa</taxon>
        <taxon>Nematoda</taxon>
        <taxon>Chromadorea</taxon>
        <taxon>Rhabditida</taxon>
        <taxon>Rhabditina</taxon>
        <taxon>Rhabditomorpha</taxon>
        <taxon>Rhabditoidea</taxon>
        <taxon>Rhabditidae</taxon>
        <taxon>Peloderinae</taxon>
        <taxon>Caenorhabditis</taxon>
    </lineage>
</organism>
<evidence type="ECO:0000313" key="8">
    <source>
        <dbReference type="Proteomes" id="UP000829354"/>
    </source>
</evidence>
<feature type="transmembrane region" description="Helical" evidence="3">
    <location>
        <begin position="375"/>
        <end position="397"/>
    </location>
</feature>
<proteinExistence type="inferred from homology"/>
<keyword evidence="3" id="KW-0472">Membrane</keyword>
<dbReference type="AlphaFoldDB" id="A0AAE9ISZ0"/>
<dbReference type="PANTHER" id="PTHR11567:SF210">
    <property type="entry name" value="ACID PHOSPHATASE 5-RELATED"/>
    <property type="match status" value="1"/>
</dbReference>
<dbReference type="InterPro" id="IPR033379">
    <property type="entry name" value="Acid_Pase_AS"/>
</dbReference>
<gene>
    <name evidence="5" type="ORF">L3Y34_002763</name>
    <name evidence="6" type="ORF">L5515_005606</name>
</gene>
<dbReference type="InterPro" id="IPR000560">
    <property type="entry name" value="His_Pase_clade-2"/>
</dbReference>
<dbReference type="Proteomes" id="UP000829354">
    <property type="component" value="Chromosome III"/>
</dbReference>
<protein>
    <submittedName>
        <fullName evidence="5">Uncharacterized protein</fullName>
    </submittedName>
</protein>
<dbReference type="Gene3D" id="3.40.50.1240">
    <property type="entry name" value="Phosphoglycerate mutase-like"/>
    <property type="match status" value="1"/>
</dbReference>
<dbReference type="EMBL" id="CP090893">
    <property type="protein sequence ID" value="ULU03421.1"/>
    <property type="molecule type" value="Genomic_DNA"/>
</dbReference>
<dbReference type="GO" id="GO:0003993">
    <property type="term" value="F:acid phosphatase activity"/>
    <property type="evidence" value="ECO:0007669"/>
    <property type="project" value="UniProtKB-EC"/>
</dbReference>
<keyword evidence="3" id="KW-0812">Transmembrane</keyword>
<keyword evidence="3" id="KW-1133">Transmembrane helix</keyword>
<feature type="signal peptide" evidence="4">
    <location>
        <begin position="1"/>
        <end position="17"/>
    </location>
</feature>
<evidence type="ECO:0000256" key="2">
    <source>
        <dbReference type="ARBA" id="ARBA00005375"/>
    </source>
</evidence>
<name>A0AAE9ISZ0_CAEBR</name>
<evidence type="ECO:0000256" key="4">
    <source>
        <dbReference type="SAM" id="SignalP"/>
    </source>
</evidence>
<dbReference type="PANTHER" id="PTHR11567">
    <property type="entry name" value="ACID PHOSPHATASE-RELATED"/>
    <property type="match status" value="1"/>
</dbReference>
<evidence type="ECO:0000313" key="6">
    <source>
        <dbReference type="EMBL" id="UMM26050.1"/>
    </source>
</evidence>
<sequence length="425" mass="49151">MLHILLLIPSLLNHATSSEVAPSVAVPLLADTSTLEYVHTIWRHGDRTPAEFLEPDDLKKWKEGIGELTEEGAAQQYRLGQWLRKRYGAWLDEKFNRNTIYIRSSDYNRTLMSAQANMAGLFPPKQPIAEGLMWQPIPVHTRPKPMDKELYEEVKCPTAEAEMNAQWKSKKADAIRQKFANELKFFSEKFSLPNMELKATWRIFDNFFCEKQHNISWPVWMNSSIFERVDQLYNEVSQLEFHTETLRRLRGGTLLEEIFHRFSDKANGSLGNEAKFYAYSAHDSTIAALLATLGIFYDIYPKYATCLLIEMHKLQNQTRVIRVLHKNETDIDRLIEYSIPGCHAPCTLEGLGNDLSRYFPDDWELECGLRWNMDFAYFVISSSLLIITICSCTMLLLEKYKKKHILKFTGLGDDTVPMLAIDESD</sequence>
<dbReference type="InterPro" id="IPR029033">
    <property type="entry name" value="His_PPase_superfam"/>
</dbReference>
<evidence type="ECO:0000256" key="1">
    <source>
        <dbReference type="ARBA" id="ARBA00000032"/>
    </source>
</evidence>
<keyword evidence="8" id="KW-1185">Reference proteome</keyword>
<dbReference type="InterPro" id="IPR050645">
    <property type="entry name" value="Histidine_acid_phosphatase"/>
</dbReference>
<evidence type="ECO:0000313" key="5">
    <source>
        <dbReference type="EMBL" id="ULU03421.1"/>
    </source>
</evidence>
<dbReference type="EMBL" id="CP092622">
    <property type="protein sequence ID" value="UMM26050.1"/>
    <property type="molecule type" value="Genomic_DNA"/>
</dbReference>
<dbReference type="CDD" id="cd07061">
    <property type="entry name" value="HP_HAP_like"/>
    <property type="match status" value="1"/>
</dbReference>
<dbReference type="PROSITE" id="PS00778">
    <property type="entry name" value="HIS_ACID_PHOSPHAT_2"/>
    <property type="match status" value="1"/>
</dbReference>
<dbReference type="Pfam" id="PF00328">
    <property type="entry name" value="His_Phos_2"/>
    <property type="match status" value="1"/>
</dbReference>
<comment type="similarity">
    <text evidence="2">Belongs to the histidine acid phosphatase family.</text>
</comment>
<comment type="catalytic activity">
    <reaction evidence="1">
        <text>a phosphate monoester + H2O = an alcohol + phosphate</text>
        <dbReference type="Rhea" id="RHEA:15017"/>
        <dbReference type="ChEBI" id="CHEBI:15377"/>
        <dbReference type="ChEBI" id="CHEBI:30879"/>
        <dbReference type="ChEBI" id="CHEBI:43474"/>
        <dbReference type="ChEBI" id="CHEBI:67140"/>
        <dbReference type="EC" id="3.1.3.2"/>
    </reaction>
</comment>